<reference evidence="1" key="2">
    <citation type="journal article" date="2015" name="Data Brief">
        <title>Shoot transcriptome of the giant reed, Arundo donax.</title>
        <authorList>
            <person name="Barrero R.A."/>
            <person name="Guerrero F.D."/>
            <person name="Moolhuijzen P."/>
            <person name="Goolsby J.A."/>
            <person name="Tidwell J."/>
            <person name="Bellgard S.E."/>
            <person name="Bellgard M.I."/>
        </authorList>
    </citation>
    <scope>NUCLEOTIDE SEQUENCE</scope>
    <source>
        <tissue evidence="1">Shoot tissue taken approximately 20 cm above the soil surface</tissue>
    </source>
</reference>
<dbReference type="AlphaFoldDB" id="A0A0A8Z4V4"/>
<evidence type="ECO:0000313" key="1">
    <source>
        <dbReference type="EMBL" id="JAD32708.1"/>
    </source>
</evidence>
<sequence>MKLNVKTLKGTSFEIEANPEASVRFPFPSHTL</sequence>
<organism evidence="1">
    <name type="scientific">Arundo donax</name>
    <name type="common">Giant reed</name>
    <name type="synonym">Donax arundinaceus</name>
    <dbReference type="NCBI Taxonomy" id="35708"/>
    <lineage>
        <taxon>Eukaryota</taxon>
        <taxon>Viridiplantae</taxon>
        <taxon>Streptophyta</taxon>
        <taxon>Embryophyta</taxon>
        <taxon>Tracheophyta</taxon>
        <taxon>Spermatophyta</taxon>
        <taxon>Magnoliopsida</taxon>
        <taxon>Liliopsida</taxon>
        <taxon>Poales</taxon>
        <taxon>Poaceae</taxon>
        <taxon>PACMAD clade</taxon>
        <taxon>Arundinoideae</taxon>
        <taxon>Arundineae</taxon>
        <taxon>Arundo</taxon>
    </lineage>
</organism>
<dbReference type="EMBL" id="GBRH01265187">
    <property type="protein sequence ID" value="JAD32708.1"/>
    <property type="molecule type" value="Transcribed_RNA"/>
</dbReference>
<accession>A0A0A8Z4V4</accession>
<reference evidence="1" key="1">
    <citation type="submission" date="2014-09" db="EMBL/GenBank/DDBJ databases">
        <authorList>
            <person name="Magalhaes I.L.F."/>
            <person name="Oliveira U."/>
            <person name="Santos F.R."/>
            <person name="Vidigal T.H.D.A."/>
            <person name="Brescovit A.D."/>
            <person name="Santos A.J."/>
        </authorList>
    </citation>
    <scope>NUCLEOTIDE SEQUENCE</scope>
    <source>
        <tissue evidence="1">Shoot tissue taken approximately 20 cm above the soil surface</tissue>
    </source>
</reference>
<proteinExistence type="predicted"/>
<protein>
    <submittedName>
        <fullName evidence="1">Uncharacterized protein</fullName>
    </submittedName>
</protein>
<name>A0A0A8Z4V4_ARUDO</name>